<keyword evidence="1" id="KW-0479">Metal-binding</keyword>
<feature type="compositionally biased region" description="Basic residues" evidence="7">
    <location>
        <begin position="559"/>
        <end position="570"/>
    </location>
</feature>
<feature type="coiled-coil region" evidence="6">
    <location>
        <begin position="159"/>
        <end position="186"/>
    </location>
</feature>
<dbReference type="OrthoDB" id="2110361at2759"/>
<accession>A0A438NF89</accession>
<keyword evidence="4" id="KW-0804">Transcription</keyword>
<dbReference type="PANTHER" id="PTHR46910:SF1">
    <property type="entry name" value="MISCELLANEOUS ZN(II)2CYS6 TRANSCRIPTION FACTOR (EUROFUNG)-RELATED"/>
    <property type="match status" value="1"/>
</dbReference>
<dbReference type="PANTHER" id="PTHR46910">
    <property type="entry name" value="TRANSCRIPTION FACTOR PDR1"/>
    <property type="match status" value="1"/>
</dbReference>
<keyword evidence="6" id="KW-0175">Coiled coil</keyword>
<feature type="compositionally biased region" description="Polar residues" evidence="7">
    <location>
        <begin position="1"/>
        <end position="15"/>
    </location>
</feature>
<keyword evidence="2" id="KW-0805">Transcription regulation</keyword>
<dbReference type="Proteomes" id="UP000288859">
    <property type="component" value="Unassembled WGS sequence"/>
</dbReference>
<dbReference type="GO" id="GO:0006351">
    <property type="term" value="P:DNA-templated transcription"/>
    <property type="evidence" value="ECO:0007669"/>
    <property type="project" value="InterPro"/>
</dbReference>
<protein>
    <recommendedName>
        <fullName evidence="8">Zn(2)-C6 fungal-type domain-containing protein</fullName>
    </recommendedName>
</protein>
<dbReference type="SUPFAM" id="SSF57701">
    <property type="entry name" value="Zn2/Cys6 DNA-binding domain"/>
    <property type="match status" value="1"/>
</dbReference>
<evidence type="ECO:0000313" key="9">
    <source>
        <dbReference type="EMBL" id="RVX74402.1"/>
    </source>
</evidence>
<dbReference type="InterPro" id="IPR036864">
    <property type="entry name" value="Zn2-C6_fun-type_DNA-bd_sf"/>
</dbReference>
<dbReference type="EMBL" id="NAJM01000004">
    <property type="protein sequence ID" value="RVX74402.1"/>
    <property type="molecule type" value="Genomic_DNA"/>
</dbReference>
<dbReference type="GO" id="GO:0000981">
    <property type="term" value="F:DNA-binding transcription factor activity, RNA polymerase II-specific"/>
    <property type="evidence" value="ECO:0007669"/>
    <property type="project" value="InterPro"/>
</dbReference>
<dbReference type="GO" id="GO:0008270">
    <property type="term" value="F:zinc ion binding"/>
    <property type="evidence" value="ECO:0007669"/>
    <property type="project" value="InterPro"/>
</dbReference>
<dbReference type="AlphaFoldDB" id="A0A438NF89"/>
<keyword evidence="5" id="KW-0539">Nucleus</keyword>
<proteinExistence type="predicted"/>
<keyword evidence="3" id="KW-0238">DNA-binding</keyword>
<evidence type="ECO:0000313" key="10">
    <source>
        <dbReference type="Proteomes" id="UP000288859"/>
    </source>
</evidence>
<dbReference type="SMART" id="SM00066">
    <property type="entry name" value="GAL4"/>
    <property type="match status" value="1"/>
</dbReference>
<evidence type="ECO:0000256" key="4">
    <source>
        <dbReference type="ARBA" id="ARBA00023163"/>
    </source>
</evidence>
<evidence type="ECO:0000256" key="3">
    <source>
        <dbReference type="ARBA" id="ARBA00023125"/>
    </source>
</evidence>
<dbReference type="Pfam" id="PF00172">
    <property type="entry name" value="Zn_clus"/>
    <property type="match status" value="1"/>
</dbReference>
<dbReference type="CDD" id="cd00067">
    <property type="entry name" value="GAL4"/>
    <property type="match status" value="1"/>
</dbReference>
<evidence type="ECO:0000256" key="5">
    <source>
        <dbReference type="ARBA" id="ARBA00023242"/>
    </source>
</evidence>
<comment type="caution">
    <text evidence="9">The sequence shown here is derived from an EMBL/GenBank/DDBJ whole genome shotgun (WGS) entry which is preliminary data.</text>
</comment>
<evidence type="ECO:0000256" key="7">
    <source>
        <dbReference type="SAM" id="MobiDB-lite"/>
    </source>
</evidence>
<feature type="region of interest" description="Disordered" evidence="7">
    <location>
        <begin position="559"/>
        <end position="584"/>
    </location>
</feature>
<evidence type="ECO:0000256" key="6">
    <source>
        <dbReference type="SAM" id="Coils"/>
    </source>
</evidence>
<organism evidence="9 10">
    <name type="scientific">Exophiala mesophila</name>
    <name type="common">Black yeast-like fungus</name>
    <dbReference type="NCBI Taxonomy" id="212818"/>
    <lineage>
        <taxon>Eukaryota</taxon>
        <taxon>Fungi</taxon>
        <taxon>Dikarya</taxon>
        <taxon>Ascomycota</taxon>
        <taxon>Pezizomycotina</taxon>
        <taxon>Eurotiomycetes</taxon>
        <taxon>Chaetothyriomycetidae</taxon>
        <taxon>Chaetothyriales</taxon>
        <taxon>Herpotrichiellaceae</taxon>
        <taxon>Exophiala</taxon>
    </lineage>
</organism>
<dbReference type="InterPro" id="IPR001138">
    <property type="entry name" value="Zn2Cys6_DnaBD"/>
</dbReference>
<dbReference type="Pfam" id="PF04082">
    <property type="entry name" value="Fungal_trans"/>
    <property type="match status" value="1"/>
</dbReference>
<evidence type="ECO:0000256" key="1">
    <source>
        <dbReference type="ARBA" id="ARBA00022723"/>
    </source>
</evidence>
<dbReference type="SMART" id="SM00906">
    <property type="entry name" value="Fungal_trans"/>
    <property type="match status" value="1"/>
</dbReference>
<gene>
    <name evidence="9" type="ORF">B0A52_01528</name>
</gene>
<dbReference type="InterPro" id="IPR007219">
    <property type="entry name" value="XnlR_reg_dom"/>
</dbReference>
<name>A0A438NF89_EXOME</name>
<feature type="compositionally biased region" description="Polar residues" evidence="7">
    <location>
        <begin position="39"/>
        <end position="49"/>
    </location>
</feature>
<dbReference type="PROSITE" id="PS50048">
    <property type="entry name" value="ZN2_CY6_FUNGAL_2"/>
    <property type="match status" value="1"/>
</dbReference>
<sequence>MFSSTSGMHNQSSPYRETPSVDSEDSPVKAEFPTHRHTLQASYPPNQHSWPVVSPPASATMLPSNLHRDMESISPQETTAYLGDNLRPSGGPSGTPSPAQLSAMMLHNPKRAYRQRRKDPSCDACRERKVKCDATETTSCTECSSRNVRCQFTKDTNRRMSSIKQVQDLERQLVEARQQLERFRSVERKIDVSAELRPGSASSILTEFVSVGRSPRRMLKARSPQDLTYARSHLNDVGRGLLKPPVTGAPSRPHGSYSHVSDLPGLPSQAGAERLFHYYHESIHRHFPVLHWSTFQQHFATFTETGNSSSLPRDWLALLYVVLANGALATHDPARLGEAQDYLTRGISSINFWEDDVTPNQAVVAFLASIALVEMNRKSAGWIWLGSSIRILQDLGFHVQGGEWSPVEGELRKRIWYSVYVWDRILALELGKPMLINDDEFDTEYPEVLDDERLVVEDAQSPAPPTLLLANIHIARLIQQYDACYIVLRAAMTIGEARSINISCGRYLASFTRRLIERYEQSPNLDVEQDEDLLVFLSADLQATTNSWVWGNAETGTHLSRRQKHGRPRHTSIEQDSQPQNERYSPSWAGMLTEEEQHDWGGWQNVERSVRYLQQLTESRVNVANHVQPNTTTTSQTTGPILAPINTSQQTHDVNRSRMTIANII</sequence>
<reference evidence="9 10" key="1">
    <citation type="submission" date="2017-03" db="EMBL/GenBank/DDBJ databases">
        <title>Genomes of endolithic fungi from Antarctica.</title>
        <authorList>
            <person name="Coleine C."/>
            <person name="Masonjones S."/>
            <person name="Stajich J.E."/>
        </authorList>
    </citation>
    <scope>NUCLEOTIDE SEQUENCE [LARGE SCALE GENOMIC DNA]</scope>
    <source>
        <strain evidence="9 10">CCFEE 6314</strain>
    </source>
</reference>
<dbReference type="Gene3D" id="4.10.240.10">
    <property type="entry name" value="Zn(2)-C6 fungal-type DNA-binding domain"/>
    <property type="match status" value="1"/>
</dbReference>
<feature type="compositionally biased region" description="Polar residues" evidence="7">
    <location>
        <begin position="574"/>
        <end position="584"/>
    </location>
</feature>
<dbReference type="GO" id="GO:0003677">
    <property type="term" value="F:DNA binding"/>
    <property type="evidence" value="ECO:0007669"/>
    <property type="project" value="UniProtKB-KW"/>
</dbReference>
<dbReference type="CDD" id="cd12148">
    <property type="entry name" value="fungal_TF_MHR"/>
    <property type="match status" value="1"/>
</dbReference>
<feature type="region of interest" description="Disordered" evidence="7">
    <location>
        <begin position="80"/>
        <end position="100"/>
    </location>
</feature>
<feature type="region of interest" description="Disordered" evidence="7">
    <location>
        <begin position="1"/>
        <end position="56"/>
    </location>
</feature>
<dbReference type="VEuPathDB" id="FungiDB:PV10_07375"/>
<evidence type="ECO:0000256" key="2">
    <source>
        <dbReference type="ARBA" id="ARBA00023015"/>
    </source>
</evidence>
<dbReference type="PROSITE" id="PS00463">
    <property type="entry name" value="ZN2_CY6_FUNGAL_1"/>
    <property type="match status" value="1"/>
</dbReference>
<evidence type="ECO:0000259" key="8">
    <source>
        <dbReference type="PROSITE" id="PS50048"/>
    </source>
</evidence>
<dbReference type="InterPro" id="IPR050987">
    <property type="entry name" value="AtrR-like"/>
</dbReference>
<feature type="compositionally biased region" description="Low complexity" evidence="7">
    <location>
        <begin position="88"/>
        <end position="98"/>
    </location>
</feature>
<feature type="domain" description="Zn(2)-C6 fungal-type" evidence="8">
    <location>
        <begin position="121"/>
        <end position="152"/>
    </location>
</feature>